<reference evidence="2 3" key="1">
    <citation type="journal article" date="2007" name="Nature">
        <title>Evolution of genes and genomes on the Drosophila phylogeny.</title>
        <authorList>
            <consortium name="Drosophila 12 Genomes Consortium"/>
            <person name="Clark A.G."/>
            <person name="Eisen M.B."/>
            <person name="Smith D.R."/>
            <person name="Bergman C.M."/>
            <person name="Oliver B."/>
            <person name="Markow T.A."/>
            <person name="Kaufman T.C."/>
            <person name="Kellis M."/>
            <person name="Gelbart W."/>
            <person name="Iyer V.N."/>
            <person name="Pollard D.A."/>
            <person name="Sackton T.B."/>
            <person name="Larracuente A.M."/>
            <person name="Singh N.D."/>
            <person name="Abad J.P."/>
            <person name="Abt D.N."/>
            <person name="Adryan B."/>
            <person name="Aguade M."/>
            <person name="Akashi H."/>
            <person name="Anderson W.W."/>
            <person name="Aquadro C.F."/>
            <person name="Ardell D.H."/>
            <person name="Arguello R."/>
            <person name="Artieri C.G."/>
            <person name="Barbash D.A."/>
            <person name="Barker D."/>
            <person name="Barsanti P."/>
            <person name="Batterham P."/>
            <person name="Batzoglou S."/>
            <person name="Begun D."/>
            <person name="Bhutkar A."/>
            <person name="Blanco E."/>
            <person name="Bosak S.A."/>
            <person name="Bradley R.K."/>
            <person name="Brand A.D."/>
            <person name="Brent M.R."/>
            <person name="Brooks A.N."/>
            <person name="Brown R.H."/>
            <person name="Butlin R.K."/>
            <person name="Caggese C."/>
            <person name="Calvi B.R."/>
            <person name="Bernardo de Carvalho A."/>
            <person name="Caspi A."/>
            <person name="Castrezana S."/>
            <person name="Celniker S.E."/>
            <person name="Chang J.L."/>
            <person name="Chapple C."/>
            <person name="Chatterji S."/>
            <person name="Chinwalla A."/>
            <person name="Civetta A."/>
            <person name="Clifton S.W."/>
            <person name="Comeron J.M."/>
            <person name="Costello J.C."/>
            <person name="Coyne J.A."/>
            <person name="Daub J."/>
            <person name="David R.G."/>
            <person name="Delcher A.L."/>
            <person name="Delehaunty K."/>
            <person name="Do C.B."/>
            <person name="Ebling H."/>
            <person name="Edwards K."/>
            <person name="Eickbush T."/>
            <person name="Evans J.D."/>
            <person name="Filipski A."/>
            <person name="Findeiss S."/>
            <person name="Freyhult E."/>
            <person name="Fulton L."/>
            <person name="Fulton R."/>
            <person name="Garcia A.C."/>
            <person name="Gardiner A."/>
            <person name="Garfield D.A."/>
            <person name="Garvin B.E."/>
            <person name="Gibson G."/>
            <person name="Gilbert D."/>
            <person name="Gnerre S."/>
            <person name="Godfrey J."/>
            <person name="Good R."/>
            <person name="Gotea V."/>
            <person name="Gravely B."/>
            <person name="Greenberg A.J."/>
            <person name="Griffiths-Jones S."/>
            <person name="Gross S."/>
            <person name="Guigo R."/>
            <person name="Gustafson E.A."/>
            <person name="Haerty W."/>
            <person name="Hahn M.W."/>
            <person name="Halligan D.L."/>
            <person name="Halpern A.L."/>
            <person name="Halter G.M."/>
            <person name="Han M.V."/>
            <person name="Heger A."/>
            <person name="Hillier L."/>
            <person name="Hinrichs A.S."/>
            <person name="Holmes I."/>
            <person name="Hoskins R.A."/>
            <person name="Hubisz M.J."/>
            <person name="Hultmark D."/>
            <person name="Huntley M.A."/>
            <person name="Jaffe D.B."/>
            <person name="Jagadeeshan S."/>
            <person name="Jeck W.R."/>
            <person name="Johnson J."/>
            <person name="Jones C.D."/>
            <person name="Jordan W.C."/>
            <person name="Karpen G.H."/>
            <person name="Kataoka E."/>
            <person name="Keightley P.D."/>
            <person name="Kheradpour P."/>
            <person name="Kirkness E.F."/>
            <person name="Koerich L.B."/>
            <person name="Kristiansen K."/>
            <person name="Kudrna D."/>
            <person name="Kulathinal R.J."/>
            <person name="Kumar S."/>
            <person name="Kwok R."/>
            <person name="Lander E."/>
            <person name="Langley C.H."/>
            <person name="Lapoint R."/>
            <person name="Lazzaro B.P."/>
            <person name="Lee S.J."/>
            <person name="Levesque L."/>
            <person name="Li R."/>
            <person name="Lin C.F."/>
            <person name="Lin M.F."/>
            <person name="Lindblad-Toh K."/>
            <person name="Llopart A."/>
            <person name="Long M."/>
            <person name="Low L."/>
            <person name="Lozovsky E."/>
            <person name="Lu J."/>
            <person name="Luo M."/>
            <person name="Machado C.A."/>
            <person name="Makalowski W."/>
            <person name="Marzo M."/>
            <person name="Matsuda M."/>
            <person name="Matzkin L."/>
            <person name="McAllister B."/>
            <person name="McBride C.S."/>
            <person name="McKernan B."/>
            <person name="McKernan K."/>
            <person name="Mendez-Lago M."/>
            <person name="Minx P."/>
            <person name="Mollenhauer M.U."/>
            <person name="Montooth K."/>
            <person name="Mount S.M."/>
            <person name="Mu X."/>
            <person name="Myers E."/>
            <person name="Negre B."/>
            <person name="Newfeld S."/>
            <person name="Nielsen R."/>
            <person name="Noor M.A."/>
            <person name="O'Grady P."/>
            <person name="Pachter L."/>
            <person name="Papaceit M."/>
            <person name="Parisi M.J."/>
            <person name="Parisi M."/>
            <person name="Parts L."/>
            <person name="Pedersen J.S."/>
            <person name="Pesole G."/>
            <person name="Phillippy A.M."/>
            <person name="Ponting C.P."/>
            <person name="Pop M."/>
            <person name="Porcelli D."/>
            <person name="Powell J.R."/>
            <person name="Prohaska S."/>
            <person name="Pruitt K."/>
            <person name="Puig M."/>
            <person name="Quesneville H."/>
            <person name="Ram K.R."/>
            <person name="Rand D."/>
            <person name="Rasmussen M.D."/>
            <person name="Reed L.K."/>
            <person name="Reenan R."/>
            <person name="Reily A."/>
            <person name="Remington K.A."/>
            <person name="Rieger T.T."/>
            <person name="Ritchie M.G."/>
            <person name="Robin C."/>
            <person name="Rogers Y.H."/>
            <person name="Rohde C."/>
            <person name="Rozas J."/>
            <person name="Rubenfield M.J."/>
            <person name="Ruiz A."/>
            <person name="Russo S."/>
            <person name="Salzberg S.L."/>
            <person name="Sanchez-Gracia A."/>
            <person name="Saranga D.J."/>
            <person name="Sato H."/>
            <person name="Schaeffer S.W."/>
            <person name="Schatz M.C."/>
            <person name="Schlenke T."/>
            <person name="Schwartz R."/>
            <person name="Segarra C."/>
            <person name="Singh R.S."/>
            <person name="Sirot L."/>
            <person name="Sirota M."/>
            <person name="Sisneros N.B."/>
            <person name="Smith C.D."/>
            <person name="Smith T.F."/>
            <person name="Spieth J."/>
            <person name="Stage D.E."/>
            <person name="Stark A."/>
            <person name="Stephan W."/>
            <person name="Strausberg R.L."/>
            <person name="Strempel S."/>
            <person name="Sturgill D."/>
            <person name="Sutton G."/>
            <person name="Sutton G.G."/>
            <person name="Tao W."/>
            <person name="Teichmann S."/>
            <person name="Tobari Y.N."/>
            <person name="Tomimura Y."/>
            <person name="Tsolas J.M."/>
            <person name="Valente V.L."/>
            <person name="Venter E."/>
            <person name="Venter J.C."/>
            <person name="Vicario S."/>
            <person name="Vieira F.G."/>
            <person name="Vilella A.J."/>
            <person name="Villasante A."/>
            <person name="Walenz B."/>
            <person name="Wang J."/>
            <person name="Wasserman M."/>
            <person name="Watts T."/>
            <person name="Wilson D."/>
            <person name="Wilson R.K."/>
            <person name="Wing R.A."/>
            <person name="Wolfner M.F."/>
            <person name="Wong A."/>
            <person name="Wong G.K."/>
            <person name="Wu C.I."/>
            <person name="Wu G."/>
            <person name="Yamamoto D."/>
            <person name="Yang H.P."/>
            <person name="Yang S.P."/>
            <person name="Yorke J.A."/>
            <person name="Yoshida K."/>
            <person name="Zdobnov E."/>
            <person name="Zhang P."/>
            <person name="Zhang Y."/>
            <person name="Zimin A.V."/>
            <person name="Baldwin J."/>
            <person name="Abdouelleil A."/>
            <person name="Abdulkadir J."/>
            <person name="Abebe A."/>
            <person name="Abera B."/>
            <person name="Abreu J."/>
            <person name="Acer S.C."/>
            <person name="Aftuck L."/>
            <person name="Alexander A."/>
            <person name="An P."/>
            <person name="Anderson E."/>
            <person name="Anderson S."/>
            <person name="Arachi H."/>
            <person name="Azer M."/>
            <person name="Bachantsang P."/>
            <person name="Barry A."/>
            <person name="Bayul T."/>
            <person name="Berlin A."/>
            <person name="Bessette D."/>
            <person name="Bloom T."/>
            <person name="Blye J."/>
            <person name="Boguslavskiy L."/>
            <person name="Bonnet C."/>
            <person name="Boukhgalter B."/>
            <person name="Bourzgui I."/>
            <person name="Brown A."/>
            <person name="Cahill P."/>
            <person name="Channer S."/>
            <person name="Cheshatsang Y."/>
            <person name="Chuda L."/>
            <person name="Citroen M."/>
            <person name="Collymore A."/>
            <person name="Cooke P."/>
            <person name="Costello M."/>
            <person name="D'Aco K."/>
            <person name="Daza R."/>
            <person name="De Haan G."/>
            <person name="DeGray S."/>
            <person name="DeMaso C."/>
            <person name="Dhargay N."/>
            <person name="Dooley K."/>
            <person name="Dooley E."/>
            <person name="Doricent M."/>
            <person name="Dorje P."/>
            <person name="Dorjee K."/>
            <person name="Dupes A."/>
            <person name="Elong R."/>
            <person name="Falk J."/>
            <person name="Farina A."/>
            <person name="Faro S."/>
            <person name="Ferguson D."/>
            <person name="Fisher S."/>
            <person name="Foley C.D."/>
            <person name="Franke A."/>
            <person name="Friedrich D."/>
            <person name="Gadbois L."/>
            <person name="Gearin G."/>
            <person name="Gearin C.R."/>
            <person name="Giannoukos G."/>
            <person name="Goode T."/>
            <person name="Graham J."/>
            <person name="Grandbois E."/>
            <person name="Grewal S."/>
            <person name="Gyaltsen K."/>
            <person name="Hafez N."/>
            <person name="Hagos B."/>
            <person name="Hall J."/>
            <person name="Henson C."/>
            <person name="Hollinger A."/>
            <person name="Honan T."/>
            <person name="Huard M.D."/>
            <person name="Hughes L."/>
            <person name="Hurhula B."/>
            <person name="Husby M.E."/>
            <person name="Kamat A."/>
            <person name="Kanga B."/>
            <person name="Kashin S."/>
            <person name="Khazanovich D."/>
            <person name="Kisner P."/>
            <person name="Lance K."/>
            <person name="Lara M."/>
            <person name="Lee W."/>
            <person name="Lennon N."/>
            <person name="Letendre F."/>
            <person name="LeVine R."/>
            <person name="Lipovsky A."/>
            <person name="Liu X."/>
            <person name="Liu J."/>
            <person name="Liu S."/>
            <person name="Lokyitsang T."/>
            <person name="Lokyitsang Y."/>
            <person name="Lubonja R."/>
            <person name="Lui A."/>
            <person name="MacDonald P."/>
            <person name="Magnisalis V."/>
            <person name="Maru K."/>
            <person name="Matthews C."/>
            <person name="McCusker W."/>
            <person name="McDonough S."/>
            <person name="Mehta T."/>
            <person name="Meldrim J."/>
            <person name="Meneus L."/>
            <person name="Mihai O."/>
            <person name="Mihalev A."/>
            <person name="Mihova T."/>
            <person name="Mittelman R."/>
            <person name="Mlenga V."/>
            <person name="Montmayeur A."/>
            <person name="Mulrain L."/>
            <person name="Navidi A."/>
            <person name="Naylor J."/>
            <person name="Negash T."/>
            <person name="Nguyen T."/>
            <person name="Nguyen N."/>
            <person name="Nicol R."/>
            <person name="Norbu C."/>
            <person name="Norbu N."/>
            <person name="Novod N."/>
            <person name="O'Neill B."/>
            <person name="Osman S."/>
            <person name="Markiewicz E."/>
            <person name="Oyono O.L."/>
            <person name="Patti C."/>
            <person name="Phunkhang P."/>
            <person name="Pierre F."/>
            <person name="Priest M."/>
            <person name="Raghuraman S."/>
            <person name="Rege F."/>
            <person name="Reyes R."/>
            <person name="Rise C."/>
            <person name="Rogov P."/>
            <person name="Ross K."/>
            <person name="Ryan E."/>
            <person name="Settipalli S."/>
            <person name="Shea T."/>
            <person name="Sherpa N."/>
            <person name="Shi L."/>
            <person name="Shih D."/>
            <person name="Sparrow T."/>
            <person name="Spaulding J."/>
            <person name="Stalker J."/>
            <person name="Stange-Thomann N."/>
            <person name="Stavropoulos S."/>
            <person name="Stone C."/>
            <person name="Strader C."/>
            <person name="Tesfaye S."/>
            <person name="Thomson T."/>
            <person name="Thoulutsang Y."/>
            <person name="Thoulutsang D."/>
            <person name="Topham K."/>
            <person name="Topping I."/>
            <person name="Tsamla T."/>
            <person name="Vassiliev H."/>
            <person name="Vo A."/>
            <person name="Wangchuk T."/>
            <person name="Wangdi T."/>
            <person name="Weiand M."/>
            <person name="Wilkinson J."/>
            <person name="Wilson A."/>
            <person name="Yadav S."/>
            <person name="Young G."/>
            <person name="Yu Q."/>
            <person name="Zembek L."/>
            <person name="Zhong D."/>
            <person name="Zimmer A."/>
            <person name="Zwirko Z."/>
            <person name="Jaffe D.B."/>
            <person name="Alvarez P."/>
            <person name="Brockman W."/>
            <person name="Butler J."/>
            <person name="Chin C."/>
            <person name="Gnerre S."/>
            <person name="Grabherr M."/>
            <person name="Kleber M."/>
            <person name="Mauceli E."/>
            <person name="MacCallum I."/>
        </authorList>
    </citation>
    <scope>NUCLEOTIDE SEQUENCE [LARGE SCALE GENOMIC DNA]</scope>
    <source>
        <strain evidence="3">MSH-3 / Tucson 14011-0111.49</strain>
    </source>
</reference>
<dbReference type="Proteomes" id="UP000008744">
    <property type="component" value="Unassembled WGS sequence"/>
</dbReference>
<dbReference type="OMA" id="YHGLRRC"/>
<keyword evidence="3" id="KW-1185">Reference proteome</keyword>
<feature type="compositionally biased region" description="Basic residues" evidence="1">
    <location>
        <begin position="31"/>
        <end position="49"/>
    </location>
</feature>
<name>B4GLZ5_DROPE</name>
<proteinExistence type="predicted"/>
<feature type="region of interest" description="Disordered" evidence="1">
    <location>
        <begin position="25"/>
        <end position="49"/>
    </location>
</feature>
<dbReference type="HOGENOM" id="CLU_1162233_0_0_1"/>
<evidence type="ECO:0000256" key="1">
    <source>
        <dbReference type="SAM" id="MobiDB-lite"/>
    </source>
</evidence>
<sequence length="273" mass="30994">MATLEMALAVVSIYDGIRSCFSGKTTTSPIKPHKPSKMHSQRGRKKHRSKVHYRSHRCCGGADWSVAQRVFRGYRSETNSITSCSALSLSEFEASTDYILQQHRSSQHCEANIQPTLTPADSRFELHDCLPGLTAALDQVQHQQKRLRLLRRRTLVENAREVIGIQCASWWSRYSPDLPALSMESSLDFLSSRLSPPEREESEPEAEVMVYIRNFVNKCRKIYKAAYTVISDAYPDLSPAMDLLDINELIPAVNSALIEYLLRLEELPESNSF</sequence>
<evidence type="ECO:0000313" key="2">
    <source>
        <dbReference type="EMBL" id="EDW38569.1"/>
    </source>
</evidence>
<dbReference type="KEGG" id="dpe:6594643"/>
<dbReference type="OrthoDB" id="7835020at2759"/>
<organism evidence="3">
    <name type="scientific">Drosophila persimilis</name>
    <name type="common">Fruit fly</name>
    <dbReference type="NCBI Taxonomy" id="7234"/>
    <lineage>
        <taxon>Eukaryota</taxon>
        <taxon>Metazoa</taxon>
        <taxon>Ecdysozoa</taxon>
        <taxon>Arthropoda</taxon>
        <taxon>Hexapoda</taxon>
        <taxon>Insecta</taxon>
        <taxon>Pterygota</taxon>
        <taxon>Neoptera</taxon>
        <taxon>Endopterygota</taxon>
        <taxon>Diptera</taxon>
        <taxon>Brachycera</taxon>
        <taxon>Muscomorpha</taxon>
        <taxon>Ephydroidea</taxon>
        <taxon>Drosophilidae</taxon>
        <taxon>Drosophila</taxon>
        <taxon>Sophophora</taxon>
    </lineage>
</organism>
<dbReference type="STRING" id="7234.B4GLZ5"/>
<dbReference type="AlphaFoldDB" id="B4GLZ5"/>
<dbReference type="EMBL" id="CH479185">
    <property type="protein sequence ID" value="EDW38569.1"/>
    <property type="molecule type" value="Genomic_DNA"/>
</dbReference>
<accession>B4GLZ5</accession>
<protein>
    <submittedName>
        <fullName evidence="2">GL12675</fullName>
    </submittedName>
</protein>
<dbReference type="PhylomeDB" id="B4GLZ5"/>
<gene>
    <name evidence="2" type="primary">Dper\GL12675</name>
    <name evidence="2" type="ORF">Dper_GL12675</name>
</gene>
<evidence type="ECO:0000313" key="3">
    <source>
        <dbReference type="Proteomes" id="UP000008744"/>
    </source>
</evidence>